<proteinExistence type="predicted"/>
<feature type="chain" id="PRO_5046818921" description="Lipoprotein" evidence="1">
    <location>
        <begin position="23"/>
        <end position="149"/>
    </location>
</feature>
<reference evidence="2 3" key="1">
    <citation type="submission" date="2021-08" db="EMBL/GenBank/DDBJ databases">
        <title>Massilia sp. R798.</title>
        <authorList>
            <person name="Baek J.H."/>
            <person name="Jung H.S."/>
            <person name="Kim K.R."/>
            <person name="Jeon C.O."/>
        </authorList>
    </citation>
    <scope>NUCLEOTIDE SEQUENCE [LARGE SCALE GENOMIC DNA]</scope>
    <source>
        <strain evidence="2 3">R798</strain>
    </source>
</reference>
<dbReference type="PROSITE" id="PS51257">
    <property type="entry name" value="PROKAR_LIPOPROTEIN"/>
    <property type="match status" value="1"/>
</dbReference>
<dbReference type="Proteomes" id="UP000809349">
    <property type="component" value="Unassembled WGS sequence"/>
</dbReference>
<sequence length="149" mass="15756">MAIFKRLVAVLALAGLGGCATLSEPDQQVVLVQTIQDNREVAGIGCVLTNDAGRWFVTSPGRVAVRKSAGKLWVDCRRNGRGVGQDVVDSRASAGALIGNVVLTAGLGYLVDKRTGAGFEYPDTMTVLMRQPEAYQEAAVDEVASNAIY</sequence>
<feature type="signal peptide" evidence="1">
    <location>
        <begin position="1"/>
        <end position="22"/>
    </location>
</feature>
<keyword evidence="3" id="KW-1185">Reference proteome</keyword>
<keyword evidence="1" id="KW-0732">Signal</keyword>
<evidence type="ECO:0000256" key="1">
    <source>
        <dbReference type="SAM" id="SignalP"/>
    </source>
</evidence>
<dbReference type="EMBL" id="JAFBIL020000002">
    <property type="protein sequence ID" value="MBZ2206887.1"/>
    <property type="molecule type" value="Genomic_DNA"/>
</dbReference>
<accession>A0ABS7SL27</accession>
<evidence type="ECO:0000313" key="2">
    <source>
        <dbReference type="EMBL" id="MBZ2206887.1"/>
    </source>
</evidence>
<evidence type="ECO:0008006" key="4">
    <source>
        <dbReference type="Google" id="ProtNLM"/>
    </source>
</evidence>
<evidence type="ECO:0000313" key="3">
    <source>
        <dbReference type="Proteomes" id="UP000809349"/>
    </source>
</evidence>
<dbReference type="RefSeq" id="WP_223467242.1">
    <property type="nucleotide sequence ID" value="NZ_JAFBIL020000002.1"/>
</dbReference>
<protein>
    <recommendedName>
        <fullName evidence="4">Lipoprotein</fullName>
    </recommendedName>
</protein>
<gene>
    <name evidence="2" type="ORF">I4X03_006405</name>
</gene>
<name>A0ABS7SL27_9BURK</name>
<comment type="caution">
    <text evidence="2">The sequence shown here is derived from an EMBL/GenBank/DDBJ whole genome shotgun (WGS) entry which is preliminary data.</text>
</comment>
<organism evidence="2 3">
    <name type="scientific">Massilia soli</name>
    <dbReference type="NCBI Taxonomy" id="2792854"/>
    <lineage>
        <taxon>Bacteria</taxon>
        <taxon>Pseudomonadati</taxon>
        <taxon>Pseudomonadota</taxon>
        <taxon>Betaproteobacteria</taxon>
        <taxon>Burkholderiales</taxon>
        <taxon>Oxalobacteraceae</taxon>
        <taxon>Telluria group</taxon>
        <taxon>Massilia</taxon>
    </lineage>
</organism>